<name>A0A067BPN9_SAPPC</name>
<dbReference type="RefSeq" id="XP_012209081.1">
    <property type="nucleotide sequence ID" value="XM_012353691.1"/>
</dbReference>
<evidence type="ECO:0000313" key="2">
    <source>
        <dbReference type="EMBL" id="KDO20193.1"/>
    </source>
</evidence>
<feature type="compositionally biased region" description="Basic and acidic residues" evidence="1">
    <location>
        <begin position="428"/>
        <end position="443"/>
    </location>
</feature>
<reference evidence="2 3" key="1">
    <citation type="journal article" date="2013" name="PLoS Genet.">
        <title>Distinctive expansion of potential virulence genes in the genome of the oomycete fish pathogen Saprolegnia parasitica.</title>
        <authorList>
            <person name="Jiang R.H."/>
            <person name="de Bruijn I."/>
            <person name="Haas B.J."/>
            <person name="Belmonte R."/>
            <person name="Lobach L."/>
            <person name="Christie J."/>
            <person name="van den Ackerveken G."/>
            <person name="Bottin A."/>
            <person name="Bulone V."/>
            <person name="Diaz-Moreno S.M."/>
            <person name="Dumas B."/>
            <person name="Fan L."/>
            <person name="Gaulin E."/>
            <person name="Govers F."/>
            <person name="Grenville-Briggs L.J."/>
            <person name="Horner N.R."/>
            <person name="Levin J.Z."/>
            <person name="Mammella M."/>
            <person name="Meijer H.J."/>
            <person name="Morris P."/>
            <person name="Nusbaum C."/>
            <person name="Oome S."/>
            <person name="Phillips A.J."/>
            <person name="van Rooyen D."/>
            <person name="Rzeszutek E."/>
            <person name="Saraiva M."/>
            <person name="Secombes C.J."/>
            <person name="Seidl M.F."/>
            <person name="Snel B."/>
            <person name="Stassen J.H."/>
            <person name="Sykes S."/>
            <person name="Tripathy S."/>
            <person name="van den Berg H."/>
            <person name="Vega-Arreguin J.C."/>
            <person name="Wawra S."/>
            <person name="Young S.K."/>
            <person name="Zeng Q."/>
            <person name="Dieguez-Uribeondo J."/>
            <person name="Russ C."/>
            <person name="Tyler B.M."/>
            <person name="van West P."/>
        </authorList>
    </citation>
    <scope>NUCLEOTIDE SEQUENCE [LARGE SCALE GENOMIC DNA]</scope>
    <source>
        <strain evidence="2 3">CBS 223.65</strain>
    </source>
</reference>
<dbReference type="VEuPathDB" id="FungiDB:SPRG_13448"/>
<feature type="region of interest" description="Disordered" evidence="1">
    <location>
        <begin position="282"/>
        <end position="311"/>
    </location>
</feature>
<sequence length="550" mass="57708">MSEHILDHVLGKGRAIDRIESPDHALSVVSPRAGYSKMDSHALYWSKEGVVKRSATVTNRMHARGVKLEHETDPRADLPPEDVLDPTQPVPEPVLITYKSNRTLSPKVVAEKDTKHKIIAKANASVLQSLEAAYKPAQGDKVALSEIAHTEKAPSRHLQYVDGDGNVRSLSRTGCDTPLTAPPSTPPVDEAAIEATSPVVVEVQANKKRATKFWTKNTKAKDMDAELKKSESVPVKAVSPPVLKKSDSAGDAPSKPTTSGWRMNAPDVALAVDSSQSATVAAELKKSESAPAKTTSPPVLQKSESEGDAPAKPIAIGWRAKFGVKENVKEATAPVVEALAVSTTTESATASEATPAVPTSESAPTVDRVQNATASAATVPATEPSTAVTPPPVPEKKKMSGLFNKAKAEPMVKPIASDEATKAASTSDETKRKSAIKSVEKPKANPLDLAANLDSGSNQALNDTVTTSKGPKMTDPVTTSDDAETSSTTKLAPIEATGPSVSETKADAVSAGEVVSTAPPTNTVLSPSKKRGTFRNLFKARKSSMGATVN</sequence>
<organism evidence="2 3">
    <name type="scientific">Saprolegnia parasitica (strain CBS 223.65)</name>
    <dbReference type="NCBI Taxonomy" id="695850"/>
    <lineage>
        <taxon>Eukaryota</taxon>
        <taxon>Sar</taxon>
        <taxon>Stramenopiles</taxon>
        <taxon>Oomycota</taxon>
        <taxon>Saprolegniomycetes</taxon>
        <taxon>Saprolegniales</taxon>
        <taxon>Saprolegniaceae</taxon>
        <taxon>Saprolegnia</taxon>
    </lineage>
</organism>
<dbReference type="KEGG" id="spar:SPRG_13448"/>
<feature type="region of interest" description="Disordered" evidence="1">
    <location>
        <begin position="222"/>
        <end position="264"/>
    </location>
</feature>
<feature type="region of interest" description="Disordered" evidence="1">
    <location>
        <begin position="160"/>
        <end position="188"/>
    </location>
</feature>
<feature type="compositionally biased region" description="Basic residues" evidence="1">
    <location>
        <begin position="528"/>
        <end position="542"/>
    </location>
</feature>
<evidence type="ECO:0000313" key="3">
    <source>
        <dbReference type="Proteomes" id="UP000030745"/>
    </source>
</evidence>
<keyword evidence="3" id="KW-1185">Reference proteome</keyword>
<feature type="region of interest" description="Disordered" evidence="1">
    <location>
        <begin position="343"/>
        <end position="550"/>
    </location>
</feature>
<evidence type="ECO:0000256" key="1">
    <source>
        <dbReference type="SAM" id="MobiDB-lite"/>
    </source>
</evidence>
<dbReference type="AlphaFoldDB" id="A0A067BPN9"/>
<dbReference type="GeneID" id="24135325"/>
<dbReference type="OMA" id="YWSKEGV"/>
<gene>
    <name evidence="2" type="ORF">SPRG_13448</name>
</gene>
<accession>A0A067BPN9</accession>
<feature type="compositionally biased region" description="Basic and acidic residues" evidence="1">
    <location>
        <begin position="222"/>
        <end position="231"/>
    </location>
</feature>
<dbReference type="EMBL" id="KK583319">
    <property type="protein sequence ID" value="KDO20193.1"/>
    <property type="molecule type" value="Genomic_DNA"/>
</dbReference>
<feature type="compositionally biased region" description="Basic and acidic residues" evidence="1">
    <location>
        <begin position="67"/>
        <end position="78"/>
    </location>
</feature>
<protein>
    <submittedName>
        <fullName evidence="2">Uncharacterized protein</fullName>
    </submittedName>
</protein>
<feature type="compositionally biased region" description="Low complexity" evidence="1">
    <location>
        <begin position="343"/>
        <end position="360"/>
    </location>
</feature>
<dbReference type="Proteomes" id="UP000030745">
    <property type="component" value="Unassembled WGS sequence"/>
</dbReference>
<feature type="region of interest" description="Disordered" evidence="1">
    <location>
        <begin position="67"/>
        <end position="90"/>
    </location>
</feature>
<dbReference type="OrthoDB" id="77190at2759"/>
<proteinExistence type="predicted"/>
<feature type="compositionally biased region" description="Polar residues" evidence="1">
    <location>
        <begin position="454"/>
        <end position="469"/>
    </location>
</feature>